<keyword evidence="3" id="KW-1185">Reference proteome</keyword>
<organism evidence="2 3">
    <name type="scientific">Antribacter soli</name>
    <dbReference type="NCBI Taxonomy" id="2910976"/>
    <lineage>
        <taxon>Bacteria</taxon>
        <taxon>Bacillati</taxon>
        <taxon>Actinomycetota</taxon>
        <taxon>Actinomycetes</taxon>
        <taxon>Micrococcales</taxon>
        <taxon>Promicromonosporaceae</taxon>
        <taxon>Antribacter</taxon>
    </lineage>
</organism>
<evidence type="ECO:0000313" key="3">
    <source>
        <dbReference type="Proteomes" id="UP001165405"/>
    </source>
</evidence>
<feature type="signal peptide" evidence="1">
    <location>
        <begin position="1"/>
        <end position="30"/>
    </location>
</feature>
<dbReference type="Gene3D" id="3.40.190.10">
    <property type="entry name" value="Periplasmic binding protein-like II"/>
    <property type="match status" value="2"/>
</dbReference>
<evidence type="ECO:0000256" key="1">
    <source>
        <dbReference type="SAM" id="SignalP"/>
    </source>
</evidence>
<dbReference type="SUPFAM" id="SSF53850">
    <property type="entry name" value="Periplasmic binding protein-like II"/>
    <property type="match status" value="1"/>
</dbReference>
<evidence type="ECO:0000313" key="2">
    <source>
        <dbReference type="EMBL" id="MCF4123637.1"/>
    </source>
</evidence>
<dbReference type="EMBL" id="JAKGSG010000065">
    <property type="protein sequence ID" value="MCF4123637.1"/>
    <property type="molecule type" value="Genomic_DNA"/>
</dbReference>
<accession>A0AA41QI68</accession>
<keyword evidence="1" id="KW-0732">Signal</keyword>
<gene>
    <name evidence="2" type="ORF">L1785_21990</name>
</gene>
<proteinExistence type="predicted"/>
<dbReference type="PANTHER" id="PTHR43649:SF14">
    <property type="entry name" value="BLR3389 PROTEIN"/>
    <property type="match status" value="1"/>
</dbReference>
<name>A0AA41QI68_9MICO</name>
<dbReference type="RefSeq" id="WP_236091387.1">
    <property type="nucleotide sequence ID" value="NZ_JAKGSG010000065.1"/>
</dbReference>
<dbReference type="PROSITE" id="PS51257">
    <property type="entry name" value="PROKAR_LIPOPROTEIN"/>
    <property type="match status" value="1"/>
</dbReference>
<dbReference type="Pfam" id="PF01547">
    <property type="entry name" value="SBP_bac_1"/>
    <property type="match status" value="1"/>
</dbReference>
<sequence>MMRMKQATSALALGATVALLAAGCGSSAGASGDENTITWWHNSNTGAGKDYYDKVAADFEAANPGVTIEVSAMQHEDMGTKLDAAFQSGDDAQIPDIYMERGGGELADHVEAGLTKDISEASAETIAKLGGSVAGWQVDGQTYALPFSVGVVGFWYNKALFEQAGITAAPTTIDEFDEAVGKLKAAGIDPISVGAGDKWPAAHYWYYTALRECSEDVLTDAVTSLDFSDECFVRAGEDLEAIIATEPFNPGFLSTAAQSGPTSASGLLATRKVAMELAGHWEPGVMQGLTEDEQGLGEDTGWFAFPEFPDQEGAAAAALGGGDAWAVSQGAPDIAVEFANYLLSDEVQTGFAELDMGLPTNPAATGSVADPALVTLLDVRDSAPYVQLYFDTAFGASVGGAMNDAIALMFAGEASPEDVVDATQAAADAEKE</sequence>
<comment type="caution">
    <text evidence="2">The sequence shown here is derived from an EMBL/GenBank/DDBJ whole genome shotgun (WGS) entry which is preliminary data.</text>
</comment>
<dbReference type="PANTHER" id="PTHR43649">
    <property type="entry name" value="ARABINOSE-BINDING PROTEIN-RELATED"/>
    <property type="match status" value="1"/>
</dbReference>
<reference evidence="2" key="1">
    <citation type="submission" date="2022-01" db="EMBL/GenBank/DDBJ databases">
        <title>Antribacter sp. nov., isolated from Guizhou of China.</title>
        <authorList>
            <person name="Chengliang C."/>
            <person name="Ya Z."/>
        </authorList>
    </citation>
    <scope>NUCLEOTIDE SEQUENCE</scope>
    <source>
        <strain evidence="2">KLBMP 9083</strain>
    </source>
</reference>
<dbReference type="Proteomes" id="UP001165405">
    <property type="component" value="Unassembled WGS sequence"/>
</dbReference>
<feature type="chain" id="PRO_5041366263" evidence="1">
    <location>
        <begin position="31"/>
        <end position="432"/>
    </location>
</feature>
<dbReference type="InterPro" id="IPR050490">
    <property type="entry name" value="Bact_solute-bd_prot1"/>
</dbReference>
<protein>
    <submittedName>
        <fullName evidence="2">Extracellular solute-binding protein</fullName>
    </submittedName>
</protein>
<dbReference type="AlphaFoldDB" id="A0AA41QI68"/>
<dbReference type="InterPro" id="IPR006059">
    <property type="entry name" value="SBP"/>
</dbReference>